<sequence>MPGLLSLPTELLQQIASSLPCSSALNLLSVNHQLRKACSDRLVFQQIAKRDLNYSPLSKWGFHDNVILIEDDNPILTSTSLSEIIRLAFAAEKCIKSSTKKSDAWIFKVQKHTKRLDILDWLPHMVALEHSAITSLKPEPFLTLYDEMLTYNASENDLIATNFMITCTLLHQLRYVINAEKQVKKPLDKHFEANPGRSTLSDADSITHLRTRIRRYGRFAPPFQLDQATALLPTFLLELAVYRLFPEQLRRQLPSVSCIGFKSLMRIPPVFSQNAATQSFAQCHVEKMVTPEFLGAKWMGYYSEQRGTVHARSFDPPMRDINIVACAPEGASDVAAVIDRETRGVDAHGEFSLQGRVKKNGQVELVKRYIVSGWTWPWIGCLTPFGIVGTWGDESDESDESDSFGGYFWIWKEDWCDGDR</sequence>
<gene>
    <name evidence="2" type="ORF">COCHEDRAFT_1085517</name>
</gene>
<evidence type="ECO:0000313" key="3">
    <source>
        <dbReference type="Proteomes" id="UP000016936"/>
    </source>
</evidence>
<organism evidence="2 3">
    <name type="scientific">Cochliobolus heterostrophus (strain C5 / ATCC 48332 / race O)</name>
    <name type="common">Southern corn leaf blight fungus</name>
    <name type="synonym">Bipolaris maydis</name>
    <dbReference type="NCBI Taxonomy" id="701091"/>
    <lineage>
        <taxon>Eukaryota</taxon>
        <taxon>Fungi</taxon>
        <taxon>Dikarya</taxon>
        <taxon>Ascomycota</taxon>
        <taxon>Pezizomycotina</taxon>
        <taxon>Dothideomycetes</taxon>
        <taxon>Pleosporomycetidae</taxon>
        <taxon>Pleosporales</taxon>
        <taxon>Pleosporineae</taxon>
        <taxon>Pleosporaceae</taxon>
        <taxon>Bipolaris</taxon>
    </lineage>
</organism>
<dbReference type="EMBL" id="KB445569">
    <property type="protein sequence ID" value="EMD96555.1"/>
    <property type="molecule type" value="Genomic_DNA"/>
</dbReference>
<dbReference type="OMA" id="SFGGYFW"/>
<reference evidence="2 3" key="1">
    <citation type="journal article" date="2012" name="PLoS Pathog.">
        <title>Diverse lifestyles and strategies of plant pathogenesis encoded in the genomes of eighteen Dothideomycetes fungi.</title>
        <authorList>
            <person name="Ohm R.A."/>
            <person name="Feau N."/>
            <person name="Henrissat B."/>
            <person name="Schoch C.L."/>
            <person name="Horwitz B.A."/>
            <person name="Barry K.W."/>
            <person name="Condon B.J."/>
            <person name="Copeland A.C."/>
            <person name="Dhillon B."/>
            <person name="Glaser F."/>
            <person name="Hesse C.N."/>
            <person name="Kosti I."/>
            <person name="LaButti K."/>
            <person name="Lindquist E.A."/>
            <person name="Lucas S."/>
            <person name="Salamov A.A."/>
            <person name="Bradshaw R.E."/>
            <person name="Ciuffetti L."/>
            <person name="Hamelin R.C."/>
            <person name="Kema G.H.J."/>
            <person name="Lawrence C."/>
            <person name="Scott J.A."/>
            <person name="Spatafora J.W."/>
            <person name="Turgeon B.G."/>
            <person name="de Wit P.J.G.M."/>
            <person name="Zhong S."/>
            <person name="Goodwin S.B."/>
            <person name="Grigoriev I.V."/>
        </authorList>
    </citation>
    <scope>NUCLEOTIDE SEQUENCE [LARGE SCALE GENOMIC DNA]</scope>
    <source>
        <strain evidence="3">C5 / ATCC 48332 / race O</strain>
    </source>
</reference>
<keyword evidence="3" id="KW-1185">Reference proteome</keyword>
<feature type="domain" description="F-box" evidence="1">
    <location>
        <begin position="1"/>
        <end position="47"/>
    </location>
</feature>
<evidence type="ECO:0000259" key="1">
    <source>
        <dbReference type="PROSITE" id="PS50181"/>
    </source>
</evidence>
<dbReference type="CDD" id="cd09917">
    <property type="entry name" value="F-box_SF"/>
    <property type="match status" value="1"/>
</dbReference>
<dbReference type="SMART" id="SM00256">
    <property type="entry name" value="FBOX"/>
    <property type="match status" value="1"/>
</dbReference>
<dbReference type="InterPro" id="IPR001810">
    <property type="entry name" value="F-box_dom"/>
</dbReference>
<protein>
    <recommendedName>
        <fullName evidence="1">F-box domain-containing protein</fullName>
    </recommendedName>
</protein>
<name>M2TGJ5_COCH5</name>
<dbReference type="STRING" id="701091.M2TGJ5"/>
<dbReference type="OrthoDB" id="5139943at2759"/>
<reference evidence="3" key="2">
    <citation type="journal article" date="2013" name="PLoS Genet.">
        <title>Comparative genome structure, secondary metabolite, and effector coding capacity across Cochliobolus pathogens.</title>
        <authorList>
            <person name="Condon B.J."/>
            <person name="Leng Y."/>
            <person name="Wu D."/>
            <person name="Bushley K.E."/>
            <person name="Ohm R.A."/>
            <person name="Otillar R."/>
            <person name="Martin J."/>
            <person name="Schackwitz W."/>
            <person name="Grimwood J."/>
            <person name="MohdZainudin N."/>
            <person name="Xue C."/>
            <person name="Wang R."/>
            <person name="Manning V.A."/>
            <person name="Dhillon B."/>
            <person name="Tu Z.J."/>
            <person name="Steffenson B.J."/>
            <person name="Salamov A."/>
            <person name="Sun H."/>
            <person name="Lowry S."/>
            <person name="LaButti K."/>
            <person name="Han J."/>
            <person name="Copeland A."/>
            <person name="Lindquist E."/>
            <person name="Barry K."/>
            <person name="Schmutz J."/>
            <person name="Baker S.E."/>
            <person name="Ciuffetti L.M."/>
            <person name="Grigoriev I.V."/>
            <person name="Zhong S."/>
            <person name="Turgeon B.G."/>
        </authorList>
    </citation>
    <scope>NUCLEOTIDE SEQUENCE [LARGE SCALE GENOMIC DNA]</scope>
    <source>
        <strain evidence="3">C5 / ATCC 48332 / race O</strain>
    </source>
</reference>
<dbReference type="SUPFAM" id="SSF81383">
    <property type="entry name" value="F-box domain"/>
    <property type="match status" value="1"/>
</dbReference>
<dbReference type="HOGENOM" id="CLU_653822_0_0_1"/>
<dbReference type="InterPro" id="IPR036047">
    <property type="entry name" value="F-box-like_dom_sf"/>
</dbReference>
<proteinExistence type="predicted"/>
<dbReference type="eggNOG" id="ENOG502SE35">
    <property type="taxonomic scope" value="Eukaryota"/>
</dbReference>
<dbReference type="AlphaFoldDB" id="M2TGJ5"/>
<dbReference type="Pfam" id="PF12937">
    <property type="entry name" value="F-box-like"/>
    <property type="match status" value="1"/>
</dbReference>
<dbReference type="Proteomes" id="UP000016936">
    <property type="component" value="Unassembled WGS sequence"/>
</dbReference>
<accession>M2TGJ5</accession>
<dbReference type="PROSITE" id="PS50181">
    <property type="entry name" value="FBOX"/>
    <property type="match status" value="1"/>
</dbReference>
<evidence type="ECO:0000313" key="2">
    <source>
        <dbReference type="EMBL" id="EMD96555.1"/>
    </source>
</evidence>